<evidence type="ECO:0000256" key="1">
    <source>
        <dbReference type="PROSITE-ProRule" id="PRU00339"/>
    </source>
</evidence>
<dbReference type="InterPro" id="IPR003593">
    <property type="entry name" value="AAA+_ATPase"/>
</dbReference>
<dbReference type="Gene3D" id="1.25.40.10">
    <property type="entry name" value="Tetratricopeptide repeat domain"/>
    <property type="match status" value="1"/>
</dbReference>
<keyword evidence="1" id="KW-0802">TPR repeat</keyword>
<dbReference type="Pfam" id="PF13374">
    <property type="entry name" value="TPR_10"/>
    <property type="match status" value="1"/>
</dbReference>
<dbReference type="Pfam" id="PF13424">
    <property type="entry name" value="TPR_12"/>
    <property type="match status" value="1"/>
</dbReference>
<dbReference type="SUPFAM" id="SSF48452">
    <property type="entry name" value="TPR-like"/>
    <property type="match status" value="1"/>
</dbReference>
<dbReference type="Pfam" id="PF00931">
    <property type="entry name" value="NB-ARC"/>
    <property type="match status" value="2"/>
</dbReference>
<dbReference type="PANTHER" id="PTHR46082">
    <property type="entry name" value="ATP/GTP-BINDING PROTEIN-RELATED"/>
    <property type="match status" value="1"/>
</dbReference>
<evidence type="ECO:0000259" key="2">
    <source>
        <dbReference type="SMART" id="SM00382"/>
    </source>
</evidence>
<dbReference type="InterPro" id="IPR019734">
    <property type="entry name" value="TPR_rpt"/>
</dbReference>
<dbReference type="SUPFAM" id="SSF52540">
    <property type="entry name" value="P-loop containing nucleoside triphosphate hydrolases"/>
    <property type="match status" value="2"/>
</dbReference>
<dbReference type="Gene3D" id="3.40.50.1820">
    <property type="entry name" value="alpha/beta hydrolase"/>
    <property type="match status" value="1"/>
</dbReference>
<feature type="repeat" description="TPR" evidence="1">
    <location>
        <begin position="1145"/>
        <end position="1178"/>
    </location>
</feature>
<comment type="caution">
    <text evidence="3">The sequence shown here is derived from an EMBL/GenBank/DDBJ whole genome shotgun (WGS) entry which is preliminary data.</text>
</comment>
<proteinExistence type="predicted"/>
<dbReference type="SUPFAM" id="SSF53474">
    <property type="entry name" value="alpha/beta-Hydrolases"/>
    <property type="match status" value="1"/>
</dbReference>
<name>A0AAJ0CFC0_9HYPO</name>
<dbReference type="InterPro" id="IPR053137">
    <property type="entry name" value="NLR-like"/>
</dbReference>
<dbReference type="GO" id="GO:0043531">
    <property type="term" value="F:ADP binding"/>
    <property type="evidence" value="ECO:0007669"/>
    <property type="project" value="InterPro"/>
</dbReference>
<gene>
    <name evidence="3" type="ORF">QQS21_010333</name>
</gene>
<dbReference type="InterPro" id="IPR027417">
    <property type="entry name" value="P-loop_NTPase"/>
</dbReference>
<dbReference type="InterPro" id="IPR029058">
    <property type="entry name" value="AB_hydrolase_fold"/>
</dbReference>
<dbReference type="SMART" id="SM00382">
    <property type="entry name" value="AAA"/>
    <property type="match status" value="2"/>
</dbReference>
<feature type="domain" description="AAA+ ATPase" evidence="2">
    <location>
        <begin position="340"/>
        <end position="483"/>
    </location>
</feature>
<dbReference type="Gene3D" id="3.40.50.300">
    <property type="entry name" value="P-loop containing nucleotide triphosphate hydrolases"/>
    <property type="match status" value="2"/>
</dbReference>
<feature type="repeat" description="TPR" evidence="1">
    <location>
        <begin position="1229"/>
        <end position="1262"/>
    </location>
</feature>
<reference evidence="3" key="1">
    <citation type="submission" date="2023-06" db="EMBL/GenBank/DDBJ databases">
        <title>Conoideocrella luteorostrata (Hypocreales: Clavicipitaceae), a potential biocontrol fungus for elongate hemlock scale in United States Christmas tree production areas.</title>
        <authorList>
            <person name="Barrett H."/>
            <person name="Lovett B."/>
            <person name="Macias A.M."/>
            <person name="Stajich J.E."/>
            <person name="Kasson M.T."/>
        </authorList>
    </citation>
    <scope>NUCLEOTIDE SEQUENCE</scope>
    <source>
        <strain evidence="3">ARSEF 14590</strain>
    </source>
</reference>
<dbReference type="EMBL" id="JASWJB010000297">
    <property type="protein sequence ID" value="KAK2591961.1"/>
    <property type="molecule type" value="Genomic_DNA"/>
</dbReference>
<sequence>MGGRSGDDKLQHRRYNIKQAKRVQITLPIGDSPASRKLFWPAEFLTVDIPEARLWTYGYKADVIGGLFQANNQNSISQHGRDLADPTLFVVHSLGGIIVKDAMHRSELCRSRTGAIVFLGTPHRGSSYAGWGEIAANLARLGLQDSNKKIIETLEVNSEVLDNIHDEFKTIVYKSNIRVHSFQEARGMSGMKGLHKMVVDSFSSKLDLTQDVETVESIDADHMQMVRCSDRKDPKYRAILGVLRHLIRSMTLSVATPTPLEALERTIQAEGDVCLNSSTVTNPAHMSLALCPARTAISRCQTFKRRYVVPPEISPTYTQRHNLSKLLAEKIEISHENASVPHAVMIHGLGGSGKSQLALKFAEDHQDKYEPVLWIDATDVDSTQASFEKCAEELGIRFDLTETKGAHWTHSKGIQALLHWLRDRKETDEEWLVIIDNADDVSWGLKKVIPRAKRGSIIITSRDNLSRRLIDGDCEQLEVDVMSPLEARALLLKCLQWDMDSARDRVQSCDAVAGRLGHLALAVSLAGAYISNEPNQETALIQYIEDFDKHQDDMLQDDRFRGLLPTEKTVWTVWNTTFEKLEKDYARFLPTVLLAFLATFKGHIIQDEIFRLASLGVAKVDRELEEEKLLPSDIRQFLRVSSAGWDDFLYRQSRDLLVRYNLVQRVERDWPGVTMHSLFRWRAMQYMKDKPWEWWYLILLLAACHHLTQEYESLQFRQHLIQHLPEEVETWLNRNNLAESTRLFIRRSFSRIHYARQVELSHIHGALASADGRGIVILLGTSGVGKTNLAATYVEFHKADYSDIFWLDSSSQDSAKMSYAKIARQIMQKDLVNQLSANNADNDDKVVTAVKRWLDHPRNTRWLMIYDNYRNPAAGGVLPLLPDANHGSIIITTRQASIQMGCRVRVDRLDILDSLQILSDASRRKVVIEDPAAAELVNMLDGHPLALSMAGAHIDRTGISIADFLRLYIQPMLRYRGIGTGVSLCSGRTIYSTIQLSFEQVKRESQLSAQLLQHWAYFDNQDLWFELLQQGSSSGPNWFCQMMKDEPSFIQAVTVLEEYGFLQSQKSDVESDGYSIHSALHWWTVHVLNEELNSEMVGLALECVSKHIPTRNSPNSWAIQQRLFPHAARCWSLIEGETVDNSSRTWALNRLGYLYIQQGKYGDANEIFQRALRGKERAVGIDDTSTLDTVNSLGALYADQGRLKEAEAMYERALQGYELALGTRHILTLNIVSNIGRLYADQGRLKEAEAMYERALQGYENALGCDQYRMYIPALNAIENLADLYYHRNRASEAKALYENCQEGLKIVFGMQHDRYRNIAQRILSLH</sequence>
<dbReference type="InterPro" id="IPR002182">
    <property type="entry name" value="NB-ARC"/>
</dbReference>
<dbReference type="PANTHER" id="PTHR46082:SF6">
    <property type="entry name" value="AAA+ ATPASE DOMAIN-CONTAINING PROTEIN-RELATED"/>
    <property type="match status" value="1"/>
</dbReference>
<dbReference type="PROSITE" id="PS50005">
    <property type="entry name" value="TPR"/>
    <property type="match status" value="2"/>
</dbReference>
<dbReference type="Proteomes" id="UP001251528">
    <property type="component" value="Unassembled WGS sequence"/>
</dbReference>
<evidence type="ECO:0000313" key="3">
    <source>
        <dbReference type="EMBL" id="KAK2591961.1"/>
    </source>
</evidence>
<organism evidence="3 4">
    <name type="scientific">Conoideocrella luteorostrata</name>
    <dbReference type="NCBI Taxonomy" id="1105319"/>
    <lineage>
        <taxon>Eukaryota</taxon>
        <taxon>Fungi</taxon>
        <taxon>Dikarya</taxon>
        <taxon>Ascomycota</taxon>
        <taxon>Pezizomycotina</taxon>
        <taxon>Sordariomycetes</taxon>
        <taxon>Hypocreomycetidae</taxon>
        <taxon>Hypocreales</taxon>
        <taxon>Clavicipitaceae</taxon>
        <taxon>Conoideocrella</taxon>
    </lineage>
</organism>
<protein>
    <recommendedName>
        <fullName evidence="2">AAA+ ATPase domain-containing protein</fullName>
    </recommendedName>
</protein>
<evidence type="ECO:0000313" key="4">
    <source>
        <dbReference type="Proteomes" id="UP001251528"/>
    </source>
</evidence>
<accession>A0AAJ0CFC0</accession>
<dbReference type="SMART" id="SM00028">
    <property type="entry name" value="TPR"/>
    <property type="match status" value="3"/>
</dbReference>
<feature type="domain" description="AAA+ ATPase" evidence="2">
    <location>
        <begin position="772"/>
        <end position="932"/>
    </location>
</feature>
<dbReference type="InterPro" id="IPR011990">
    <property type="entry name" value="TPR-like_helical_dom_sf"/>
</dbReference>
<keyword evidence="4" id="KW-1185">Reference proteome</keyword>